<keyword evidence="3" id="KW-1185">Reference proteome</keyword>
<evidence type="ECO:0000313" key="2">
    <source>
        <dbReference type="EMBL" id="APW65861.1"/>
    </source>
</evidence>
<evidence type="ECO:0008006" key="4">
    <source>
        <dbReference type="Google" id="ProtNLM"/>
    </source>
</evidence>
<dbReference type="STRING" id="1850254.LPB137_08320"/>
<gene>
    <name evidence="2" type="ORF">LPB137_08320</name>
</gene>
<sequence length="114" mass="13386">MKEILFYKTKLGKSPIESFLDSLSLKEVQKVTWVLQLIEESHTVSTKFYKKLVNTNDIVEIRIQHTSNSFRLLGFEHKGKFIVLTNASRKKDQKTPKKEIDLAQNRKEEYLSNE</sequence>
<dbReference type="OrthoDB" id="3233388at2"/>
<reference evidence="2 3" key="1">
    <citation type="submission" date="2017-01" db="EMBL/GenBank/DDBJ databases">
        <title>Genome sequencing of Arcobacter sp. LPB0137.</title>
        <authorList>
            <person name="Lee G.-W."/>
            <person name="Yi H."/>
        </authorList>
    </citation>
    <scope>NUCLEOTIDE SEQUENCE [LARGE SCALE GENOMIC DNA]</scope>
    <source>
        <strain evidence="2 3">LPB0137</strain>
    </source>
</reference>
<dbReference type="Pfam" id="PF05973">
    <property type="entry name" value="Gp49"/>
    <property type="match status" value="1"/>
</dbReference>
<organism evidence="2 3">
    <name type="scientific">Poseidonibacter parvus</name>
    <dbReference type="NCBI Taxonomy" id="1850254"/>
    <lineage>
        <taxon>Bacteria</taxon>
        <taxon>Pseudomonadati</taxon>
        <taxon>Campylobacterota</taxon>
        <taxon>Epsilonproteobacteria</taxon>
        <taxon>Campylobacterales</taxon>
        <taxon>Arcobacteraceae</taxon>
        <taxon>Poseidonibacter</taxon>
    </lineage>
</organism>
<feature type="region of interest" description="Disordered" evidence="1">
    <location>
        <begin position="90"/>
        <end position="114"/>
    </location>
</feature>
<dbReference type="InterPro" id="IPR009241">
    <property type="entry name" value="HigB-like"/>
</dbReference>
<dbReference type="Proteomes" id="UP000186074">
    <property type="component" value="Chromosome"/>
</dbReference>
<dbReference type="EMBL" id="CP019070">
    <property type="protein sequence ID" value="APW65861.1"/>
    <property type="molecule type" value="Genomic_DNA"/>
</dbReference>
<name>A0A1P8KMS8_9BACT</name>
<accession>A0A1P8KMS8</accession>
<dbReference type="KEGG" id="alp:LPB137_08320"/>
<proteinExistence type="predicted"/>
<protein>
    <recommendedName>
        <fullName evidence="4">Addiction module toxin RelE</fullName>
    </recommendedName>
</protein>
<dbReference type="RefSeq" id="WP_076086961.1">
    <property type="nucleotide sequence ID" value="NZ_CP019070.1"/>
</dbReference>
<dbReference type="AlphaFoldDB" id="A0A1P8KMS8"/>
<evidence type="ECO:0000313" key="3">
    <source>
        <dbReference type="Proteomes" id="UP000186074"/>
    </source>
</evidence>
<evidence type="ECO:0000256" key="1">
    <source>
        <dbReference type="SAM" id="MobiDB-lite"/>
    </source>
</evidence>